<proteinExistence type="inferred from homology"/>
<dbReference type="PANTHER" id="PTHR33420">
    <property type="entry name" value="FIMBRIAL SUBUNIT ELFA-RELATED"/>
    <property type="match status" value="1"/>
</dbReference>
<dbReference type="PANTHER" id="PTHR33420:SF12">
    <property type="entry name" value="FIMBRIN-LIKE PROTEIN FIMI-RELATED"/>
    <property type="match status" value="1"/>
</dbReference>
<feature type="domain" description="Fimbrial-type adhesion" evidence="6">
    <location>
        <begin position="32"/>
        <end position="185"/>
    </location>
</feature>
<dbReference type="SUPFAM" id="SSF49401">
    <property type="entry name" value="Bacterial adhesins"/>
    <property type="match status" value="1"/>
</dbReference>
<feature type="chain" id="PRO_5019539409" evidence="5">
    <location>
        <begin position="26"/>
        <end position="186"/>
    </location>
</feature>
<gene>
    <name evidence="7" type="ORF">EGT71_15915</name>
</gene>
<dbReference type="Gene3D" id="2.60.40.1090">
    <property type="entry name" value="Fimbrial-type adhesion domain"/>
    <property type="match status" value="1"/>
</dbReference>
<organism evidence="7 8">
    <name type="scientific">Atlantibacter subterraneus</name>
    <dbReference type="NCBI Taxonomy" id="255519"/>
    <lineage>
        <taxon>Bacteria</taxon>
        <taxon>Pseudomonadati</taxon>
        <taxon>Pseudomonadota</taxon>
        <taxon>Gammaproteobacteria</taxon>
        <taxon>Enterobacterales</taxon>
        <taxon>Enterobacteriaceae</taxon>
        <taxon>Atlantibacter</taxon>
    </lineage>
</organism>
<dbReference type="InterPro" id="IPR050263">
    <property type="entry name" value="Bact_Fimbrial_Adh_Pro"/>
</dbReference>
<dbReference type="EMBL" id="RHXB01000011">
    <property type="protein sequence ID" value="RSE24079.1"/>
    <property type="molecule type" value="Genomic_DNA"/>
</dbReference>
<evidence type="ECO:0000313" key="7">
    <source>
        <dbReference type="EMBL" id="RSE24079.1"/>
    </source>
</evidence>
<keyword evidence="4" id="KW-0281">Fimbrium</keyword>
<dbReference type="InterPro" id="IPR036937">
    <property type="entry name" value="Adhesion_dom_fimbrial_sf"/>
</dbReference>
<dbReference type="AlphaFoldDB" id="A0A427UUC8"/>
<evidence type="ECO:0000256" key="5">
    <source>
        <dbReference type="SAM" id="SignalP"/>
    </source>
</evidence>
<dbReference type="RefSeq" id="WP_125294198.1">
    <property type="nucleotide sequence ID" value="NZ_JAPTZM010000002.1"/>
</dbReference>
<evidence type="ECO:0000256" key="4">
    <source>
        <dbReference type="ARBA" id="ARBA00023263"/>
    </source>
</evidence>
<name>A0A427UUC8_9ENTR</name>
<dbReference type="OrthoDB" id="7030999at2"/>
<keyword evidence="3 5" id="KW-0732">Signal</keyword>
<comment type="subcellular location">
    <subcellularLocation>
        <location evidence="1">Fimbrium</location>
    </subcellularLocation>
</comment>
<dbReference type="Proteomes" id="UP000275331">
    <property type="component" value="Unassembled WGS sequence"/>
</dbReference>
<evidence type="ECO:0000313" key="8">
    <source>
        <dbReference type="Proteomes" id="UP000275331"/>
    </source>
</evidence>
<reference evidence="7 8" key="1">
    <citation type="submission" date="2018-10" db="EMBL/GenBank/DDBJ databases">
        <title>Transmission dynamics of multidrug resistant bacteria on intensive care unit surfaces.</title>
        <authorList>
            <person name="D'Souza A.W."/>
            <person name="Potter R.F."/>
            <person name="Wallace M."/>
            <person name="Shupe A."/>
            <person name="Patel S."/>
            <person name="Sun S."/>
            <person name="Gul D."/>
            <person name="Kwon J.H."/>
            <person name="Andleeb S."/>
            <person name="Burnham C.-A.D."/>
            <person name="Dantas G."/>
        </authorList>
    </citation>
    <scope>NUCLEOTIDE SEQUENCE [LARGE SCALE GENOMIC DNA]</scope>
    <source>
        <strain evidence="7 8">AS_373</strain>
    </source>
</reference>
<dbReference type="GO" id="GO:0043709">
    <property type="term" value="P:cell adhesion involved in single-species biofilm formation"/>
    <property type="evidence" value="ECO:0007669"/>
    <property type="project" value="TreeGrafter"/>
</dbReference>
<accession>A0A427UUC8</accession>
<feature type="signal peptide" evidence="5">
    <location>
        <begin position="1"/>
        <end position="25"/>
    </location>
</feature>
<sequence>MKSVNKGYVFTTLLAISSLANIAYATDDQGTVHFTGKVVSAPCEIDSGSKTVNVTFTPVSTTSFSALGSENSQTQDVAIKLITCPADTTVNLTFSGTTDTTNEELKAMTSTDPTGLAVVLYGTGAASSNKVTFDNAPNSAFAQTTPTGPASDLTFNYQAKLVATVAPATIKGGDFTADATYTIYYP</sequence>
<dbReference type="InterPro" id="IPR000259">
    <property type="entry name" value="Adhesion_dom_fimbrial"/>
</dbReference>
<protein>
    <submittedName>
        <fullName evidence="7">Type 1 fimbrial protein</fullName>
    </submittedName>
</protein>
<evidence type="ECO:0000259" key="6">
    <source>
        <dbReference type="Pfam" id="PF00419"/>
    </source>
</evidence>
<evidence type="ECO:0000256" key="1">
    <source>
        <dbReference type="ARBA" id="ARBA00004561"/>
    </source>
</evidence>
<evidence type="ECO:0000256" key="2">
    <source>
        <dbReference type="ARBA" id="ARBA00006671"/>
    </source>
</evidence>
<dbReference type="GO" id="GO:0009289">
    <property type="term" value="C:pilus"/>
    <property type="evidence" value="ECO:0007669"/>
    <property type="project" value="UniProtKB-SubCell"/>
</dbReference>
<dbReference type="InterPro" id="IPR008966">
    <property type="entry name" value="Adhesion_dom_sf"/>
</dbReference>
<dbReference type="Pfam" id="PF00419">
    <property type="entry name" value="Fimbrial"/>
    <property type="match status" value="1"/>
</dbReference>
<comment type="similarity">
    <text evidence="2">Belongs to the fimbrial protein family.</text>
</comment>
<evidence type="ECO:0000256" key="3">
    <source>
        <dbReference type="ARBA" id="ARBA00022729"/>
    </source>
</evidence>
<comment type="caution">
    <text evidence="7">The sequence shown here is derived from an EMBL/GenBank/DDBJ whole genome shotgun (WGS) entry which is preliminary data.</text>
</comment>